<name>A0A444XQY2_ARAHY</name>
<dbReference type="AlphaFoldDB" id="A0A444XQY2"/>
<reference evidence="2 3" key="1">
    <citation type="submission" date="2019-01" db="EMBL/GenBank/DDBJ databases">
        <title>Sequencing of cultivated peanut Arachis hypogaea provides insights into genome evolution and oil improvement.</title>
        <authorList>
            <person name="Chen X."/>
        </authorList>
    </citation>
    <scope>NUCLEOTIDE SEQUENCE [LARGE SCALE GENOMIC DNA]</scope>
    <source>
        <strain evidence="3">cv. Fuhuasheng</strain>
        <tissue evidence="2">Leaves</tissue>
    </source>
</reference>
<feature type="region of interest" description="Disordered" evidence="1">
    <location>
        <begin position="167"/>
        <end position="217"/>
    </location>
</feature>
<accession>A0A444XQY2</accession>
<organism evidence="2 3">
    <name type="scientific">Arachis hypogaea</name>
    <name type="common">Peanut</name>
    <dbReference type="NCBI Taxonomy" id="3818"/>
    <lineage>
        <taxon>Eukaryota</taxon>
        <taxon>Viridiplantae</taxon>
        <taxon>Streptophyta</taxon>
        <taxon>Embryophyta</taxon>
        <taxon>Tracheophyta</taxon>
        <taxon>Spermatophyta</taxon>
        <taxon>Magnoliopsida</taxon>
        <taxon>eudicotyledons</taxon>
        <taxon>Gunneridae</taxon>
        <taxon>Pentapetalae</taxon>
        <taxon>rosids</taxon>
        <taxon>fabids</taxon>
        <taxon>Fabales</taxon>
        <taxon>Fabaceae</taxon>
        <taxon>Papilionoideae</taxon>
        <taxon>50 kb inversion clade</taxon>
        <taxon>dalbergioids sensu lato</taxon>
        <taxon>Dalbergieae</taxon>
        <taxon>Pterocarpus clade</taxon>
        <taxon>Arachis</taxon>
    </lineage>
</organism>
<keyword evidence="3" id="KW-1185">Reference proteome</keyword>
<evidence type="ECO:0000313" key="3">
    <source>
        <dbReference type="Proteomes" id="UP000289738"/>
    </source>
</evidence>
<evidence type="ECO:0000313" key="2">
    <source>
        <dbReference type="EMBL" id="RYQ92157.1"/>
    </source>
</evidence>
<gene>
    <name evidence="2" type="ORF">Ahy_B09g098317</name>
</gene>
<comment type="caution">
    <text evidence="2">The sequence shown here is derived from an EMBL/GenBank/DDBJ whole genome shotgun (WGS) entry which is preliminary data.</text>
</comment>
<proteinExistence type="predicted"/>
<protein>
    <recommendedName>
        <fullName evidence="4">SWIM-type domain-containing protein</fullName>
    </recommendedName>
</protein>
<evidence type="ECO:0000256" key="1">
    <source>
        <dbReference type="SAM" id="MobiDB-lite"/>
    </source>
</evidence>
<dbReference type="Proteomes" id="UP000289738">
    <property type="component" value="Chromosome B09"/>
</dbReference>
<dbReference type="EMBL" id="SDMP01000019">
    <property type="protein sequence ID" value="RYQ92157.1"/>
    <property type="molecule type" value="Genomic_DNA"/>
</dbReference>
<sequence>MLTGILCVHACAAIDRVNKHSEDFCHKLLTIESYKATYSHHINPLPSQQLWERSENNRPLAPLKGHTKRESQKKRVADAIKAVAAAIKAAEAVAKDPKNAAQNVTATASANATTTSTSATHTASTTATATVTTIGIGTVTASAAAATADPIPLVEVDIQQAKIDLSQPSYSEAEDSQKNHLLKKKTPTRPAKLPPRRRSPPPTGSAPLNPMQGGSDATAARLAGFLKFVSAPRFKAPRKK</sequence>
<evidence type="ECO:0008006" key="4">
    <source>
        <dbReference type="Google" id="ProtNLM"/>
    </source>
</evidence>